<dbReference type="GO" id="GO:0004222">
    <property type="term" value="F:metalloendopeptidase activity"/>
    <property type="evidence" value="ECO:0007669"/>
    <property type="project" value="InterPro"/>
</dbReference>
<evidence type="ECO:0000256" key="1">
    <source>
        <dbReference type="PROSITE-ProRule" id="PRU00276"/>
    </source>
</evidence>
<dbReference type="GO" id="GO:0046872">
    <property type="term" value="F:metal ion binding"/>
    <property type="evidence" value="ECO:0007669"/>
    <property type="project" value="UniProtKB-KW"/>
</dbReference>
<evidence type="ECO:0000313" key="4">
    <source>
        <dbReference type="EMBL" id="CAF1396530.1"/>
    </source>
</evidence>
<feature type="domain" description="Peptidase M12B" evidence="3">
    <location>
        <begin position="246"/>
        <end position="468"/>
    </location>
</feature>
<feature type="binding site" evidence="1">
    <location>
        <position position="393"/>
    </location>
    <ligand>
        <name>Zn(2+)</name>
        <dbReference type="ChEBI" id="CHEBI:29105"/>
        <note>catalytic</note>
    </ligand>
</feature>
<proteinExistence type="predicted"/>
<evidence type="ECO:0000256" key="2">
    <source>
        <dbReference type="SAM" id="SignalP"/>
    </source>
</evidence>
<evidence type="ECO:0000259" key="3">
    <source>
        <dbReference type="PROSITE" id="PS50215"/>
    </source>
</evidence>
<dbReference type="InterPro" id="IPR024079">
    <property type="entry name" value="MetalloPept_cat_dom_sf"/>
</dbReference>
<dbReference type="EMBL" id="CAJNON010000873">
    <property type="protein sequence ID" value="CAF1396530.1"/>
    <property type="molecule type" value="Genomic_DNA"/>
</dbReference>
<dbReference type="OrthoDB" id="10038625at2759"/>
<dbReference type="PROSITE" id="PS50215">
    <property type="entry name" value="ADAM_MEPRO"/>
    <property type="match status" value="1"/>
</dbReference>
<accession>A0A815KQX4</accession>
<dbReference type="Gene3D" id="3.40.390.10">
    <property type="entry name" value="Collagenase (Catalytic Domain)"/>
    <property type="match status" value="1"/>
</dbReference>
<dbReference type="SUPFAM" id="SSF55486">
    <property type="entry name" value="Metalloproteases ('zincins'), catalytic domain"/>
    <property type="match status" value="1"/>
</dbReference>
<keyword evidence="2" id="KW-0732">Signal</keyword>
<feature type="binding site" evidence="1">
    <location>
        <position position="383"/>
    </location>
    <ligand>
        <name>Zn(2+)</name>
        <dbReference type="ChEBI" id="CHEBI:29105"/>
        <note>catalytic</note>
    </ligand>
</feature>
<dbReference type="Proteomes" id="UP000663891">
    <property type="component" value="Unassembled WGS sequence"/>
</dbReference>
<keyword evidence="1" id="KW-0479">Metal-binding</keyword>
<feature type="active site" evidence="1">
    <location>
        <position position="384"/>
    </location>
</feature>
<keyword evidence="1" id="KW-0862">Zinc</keyword>
<dbReference type="GO" id="GO:0006508">
    <property type="term" value="P:proteolysis"/>
    <property type="evidence" value="ECO:0007669"/>
    <property type="project" value="InterPro"/>
</dbReference>
<evidence type="ECO:0000313" key="5">
    <source>
        <dbReference type="EMBL" id="CAF3767657.1"/>
    </source>
</evidence>
<feature type="chain" id="PRO_5035606047" description="Peptidase M12B domain-containing protein" evidence="2">
    <location>
        <begin position="22"/>
        <end position="468"/>
    </location>
</feature>
<dbReference type="InterPro" id="IPR001590">
    <property type="entry name" value="Peptidase_M12B"/>
</dbReference>
<feature type="binding site" evidence="1">
    <location>
        <position position="387"/>
    </location>
    <ligand>
        <name>Zn(2+)</name>
        <dbReference type="ChEBI" id="CHEBI:29105"/>
        <note>catalytic</note>
    </ligand>
</feature>
<dbReference type="EMBL" id="CAJOAY010000961">
    <property type="protein sequence ID" value="CAF3767657.1"/>
    <property type="molecule type" value="Genomic_DNA"/>
</dbReference>
<evidence type="ECO:0000313" key="6">
    <source>
        <dbReference type="Proteomes" id="UP000663891"/>
    </source>
</evidence>
<name>A0A815KQX4_9BILA</name>
<dbReference type="AlphaFoldDB" id="A0A815KQX4"/>
<gene>
    <name evidence="5" type="ORF">OKA104_LOCUS16624</name>
    <name evidence="4" type="ORF">VCS650_LOCUS36247</name>
</gene>
<protein>
    <recommendedName>
        <fullName evidence="3">Peptidase M12B domain-containing protein</fullName>
    </recommendedName>
</protein>
<organism evidence="4 6">
    <name type="scientific">Adineta steineri</name>
    <dbReference type="NCBI Taxonomy" id="433720"/>
    <lineage>
        <taxon>Eukaryota</taxon>
        <taxon>Metazoa</taxon>
        <taxon>Spiralia</taxon>
        <taxon>Gnathifera</taxon>
        <taxon>Rotifera</taxon>
        <taxon>Eurotatoria</taxon>
        <taxon>Bdelloidea</taxon>
        <taxon>Adinetida</taxon>
        <taxon>Adinetidae</taxon>
        <taxon>Adineta</taxon>
    </lineage>
</organism>
<sequence length="468" mass="52998">MFRMLFFIIVGVLVCIPHTSIQDVSVPTENQHQRVRRASTVNKAESIQNLILTLTEQQYQYETAYYALTLNNVFPKFAKLFHERSEQKYHDVKGLIRLCQVLNFEINLQPIASRRVSEPLLLLSPNHLNKTNFAQFFSELQKSECVTTSKQLSNVYQQTMNISVPLQMYLKEKLYMKHILTCKRTSDLYTQLDRLIDGNLNDKSIPFSFINKRASTLTDQQVHDTIQLMGRLNFDPTHVPDATVPRTFACFFVFDKDSSDALNNNLQLGNEYANKLATLASQYTAHANIIVLNAGVEMWSNGDQISFDADATIDVLLTRFQEYLAKTQSQQFGKVYTVGILSVQKPSLFLPRGYTQGPPNTTSSASIITYRPSPWSNAGLVAHELAHTLSVVHPDELQYLCEDCPRLPFCPSSTSLPIPDECLCSTSTYPPQQCLMTYSFGAATPNAPKYTSCDIKTMNFYASNYTCQ</sequence>
<comment type="caution">
    <text evidence="4">The sequence shown here is derived from an EMBL/GenBank/DDBJ whole genome shotgun (WGS) entry which is preliminary data.</text>
</comment>
<dbReference type="Proteomes" id="UP000663881">
    <property type="component" value="Unassembled WGS sequence"/>
</dbReference>
<reference evidence="4" key="1">
    <citation type="submission" date="2021-02" db="EMBL/GenBank/DDBJ databases">
        <authorList>
            <person name="Nowell W R."/>
        </authorList>
    </citation>
    <scope>NUCLEOTIDE SEQUENCE</scope>
</reference>
<dbReference type="Pfam" id="PF01421">
    <property type="entry name" value="Reprolysin"/>
    <property type="match status" value="1"/>
</dbReference>
<comment type="caution">
    <text evidence="1">Lacks conserved residue(s) required for the propagation of feature annotation.</text>
</comment>
<feature type="signal peptide" evidence="2">
    <location>
        <begin position="1"/>
        <end position="21"/>
    </location>
</feature>